<keyword evidence="6" id="KW-0472">Membrane</keyword>
<dbReference type="InterPro" id="IPR016166">
    <property type="entry name" value="FAD-bd_PCMH"/>
</dbReference>
<keyword evidence="7" id="KW-0732">Signal</keyword>
<keyword evidence="5" id="KW-0560">Oxidoreductase</keyword>
<sequence>MFFSTLFAIFAGVLAWFGYELRPVETKLKDPVWMRADYEARKQALIKTIAARTADSVLAIGGKKTTNLFRFRKQPKKATRLDVSSFNNVIHVDQEKMIVEVEGMTTYERLVDATLAAGVMPTVVPELKSITIGGAISGIGVESSSYKYGFVHETVLEMEILLCNGTVAVCSREQNSDLFFGMANSYGTLGYVLKVKVKVVPVKKYVQVRHIRFNNMKDYFAAVEEHCKTNRPDFVDGAIFNPTEMYLSLATFCDELPHDVKKPSDYSWMGIYYRSLQNKSVDYLTNKMYIWRWDYDWFWNSKYFHMQHPVLRFLFGRWVLRSTIFMKVFRAFHRSGLYDSKRRELVIQDVEIPIQNCVSFMEFFNKEVGLPNDFYPVWICPVRTYDQSVVYPLYKIHPTDLYVNFGFWDGVAVRDNQPGLINKMIENSVRDLKGKKSLYSSGHYEETEFWQEYNRPAYDALRTKYHATSLLDLYQKCVAAN</sequence>
<evidence type="ECO:0000256" key="2">
    <source>
        <dbReference type="ARBA" id="ARBA00012405"/>
    </source>
</evidence>
<organism evidence="9 10">
    <name type="scientific">Capsaspora owczarzaki (strain ATCC 30864)</name>
    <dbReference type="NCBI Taxonomy" id="595528"/>
    <lineage>
        <taxon>Eukaryota</taxon>
        <taxon>Filasterea</taxon>
        <taxon>Capsaspora</taxon>
    </lineage>
</organism>
<evidence type="ECO:0000313" key="9">
    <source>
        <dbReference type="EMBL" id="KJE93601.1"/>
    </source>
</evidence>
<evidence type="ECO:0000256" key="4">
    <source>
        <dbReference type="ARBA" id="ARBA00022989"/>
    </source>
</evidence>
<dbReference type="Proteomes" id="UP000008743">
    <property type="component" value="Unassembled WGS sequence"/>
</dbReference>
<keyword evidence="3" id="KW-0812">Transmembrane</keyword>
<feature type="signal peptide" evidence="7">
    <location>
        <begin position="1"/>
        <end position="15"/>
    </location>
</feature>
<dbReference type="EC" id="1.3.1.72" evidence="2"/>
<dbReference type="InterPro" id="IPR040165">
    <property type="entry name" value="Diminuto-like"/>
</dbReference>
<accession>A0A0D2UEV2</accession>
<name>A0A0D2UEV2_CAPO3</name>
<keyword evidence="10" id="KW-1185">Reference proteome</keyword>
<gene>
    <name evidence="9" type="ORF">CAOG_004363</name>
</gene>
<feature type="domain" description="FAD-binding PCMH-type" evidence="8">
    <location>
        <begin position="26"/>
        <end position="202"/>
    </location>
</feature>
<comment type="subcellular location">
    <subcellularLocation>
        <location evidence="1">Membrane</location>
        <topology evidence="1">Single-pass membrane protein</topology>
    </subcellularLocation>
</comment>
<dbReference type="PhylomeDB" id="A0A0D2UEV2"/>
<dbReference type="PROSITE" id="PS51387">
    <property type="entry name" value="FAD_PCMH"/>
    <property type="match status" value="1"/>
</dbReference>
<reference evidence="10" key="1">
    <citation type="submission" date="2011-02" db="EMBL/GenBank/DDBJ databases">
        <title>The Genome Sequence of Capsaspora owczarzaki ATCC 30864.</title>
        <authorList>
            <person name="Russ C."/>
            <person name="Cuomo C."/>
            <person name="Burger G."/>
            <person name="Gray M.W."/>
            <person name="Holland P.W.H."/>
            <person name="King N."/>
            <person name="Lang F.B.F."/>
            <person name="Roger A.J."/>
            <person name="Ruiz-Trillo I."/>
            <person name="Young S.K."/>
            <person name="Zeng Q."/>
            <person name="Gargeya S."/>
            <person name="Alvarado L."/>
            <person name="Berlin A."/>
            <person name="Chapman S.B."/>
            <person name="Chen Z."/>
            <person name="Freedman E."/>
            <person name="Gellesch M."/>
            <person name="Goldberg J."/>
            <person name="Griggs A."/>
            <person name="Gujja S."/>
            <person name="Heilman E."/>
            <person name="Heiman D."/>
            <person name="Howarth C."/>
            <person name="Mehta T."/>
            <person name="Neiman D."/>
            <person name="Pearson M."/>
            <person name="Roberts A."/>
            <person name="Saif S."/>
            <person name="Shea T."/>
            <person name="Shenoy N."/>
            <person name="Sisk P."/>
            <person name="Stolte C."/>
            <person name="Sykes S."/>
            <person name="White J."/>
            <person name="Yandava C."/>
            <person name="Haas B."/>
            <person name="Nusbaum C."/>
            <person name="Birren B."/>
        </authorList>
    </citation>
    <scope>NUCLEOTIDE SEQUENCE</scope>
    <source>
        <strain evidence="10">ATCC 30864</strain>
    </source>
</reference>
<dbReference type="InterPro" id="IPR036318">
    <property type="entry name" value="FAD-bd_PCMH-like_sf"/>
</dbReference>
<dbReference type="SUPFAM" id="SSF56176">
    <property type="entry name" value="FAD-binding/transporter-associated domain-like"/>
    <property type="match status" value="1"/>
</dbReference>
<evidence type="ECO:0000259" key="8">
    <source>
        <dbReference type="PROSITE" id="PS51387"/>
    </source>
</evidence>
<dbReference type="RefSeq" id="XP_004348191.2">
    <property type="nucleotide sequence ID" value="XM_004348141.2"/>
</dbReference>
<dbReference type="GO" id="GO:0016020">
    <property type="term" value="C:membrane"/>
    <property type="evidence" value="ECO:0007669"/>
    <property type="project" value="UniProtKB-SubCell"/>
</dbReference>
<protein>
    <recommendedName>
        <fullName evidence="2">Delta(24)-sterol reductase</fullName>
        <ecNumber evidence="2">1.3.1.72</ecNumber>
    </recommendedName>
</protein>
<dbReference type="EMBL" id="KE346365">
    <property type="protein sequence ID" value="KJE93601.1"/>
    <property type="molecule type" value="Genomic_DNA"/>
</dbReference>
<dbReference type="AlphaFoldDB" id="A0A0D2UEV2"/>
<feature type="chain" id="PRO_5012158510" description="Delta(24)-sterol reductase" evidence="7">
    <location>
        <begin position="16"/>
        <end position="481"/>
    </location>
</feature>
<dbReference type="InParanoid" id="A0A0D2UEV2"/>
<proteinExistence type="predicted"/>
<evidence type="ECO:0000256" key="3">
    <source>
        <dbReference type="ARBA" id="ARBA00022692"/>
    </source>
</evidence>
<keyword evidence="4" id="KW-1133">Transmembrane helix</keyword>
<dbReference type="GO" id="GO:0050614">
    <property type="term" value="F:Delta24-sterol reductase activity"/>
    <property type="evidence" value="ECO:0007669"/>
    <property type="project" value="UniProtKB-EC"/>
</dbReference>
<dbReference type="OrthoDB" id="415825at2759"/>
<evidence type="ECO:0000313" key="10">
    <source>
        <dbReference type="Proteomes" id="UP000008743"/>
    </source>
</evidence>
<dbReference type="Gene3D" id="3.30.465.10">
    <property type="match status" value="1"/>
</dbReference>
<dbReference type="PANTHER" id="PTHR10801">
    <property type="entry name" value="24-DEHYDROCHOLESTEROL REDUCTASE"/>
    <property type="match status" value="1"/>
</dbReference>
<dbReference type="InterPro" id="IPR006094">
    <property type="entry name" value="Oxid_FAD_bind_N"/>
</dbReference>
<dbReference type="STRING" id="595528.A0A0D2UEV2"/>
<evidence type="ECO:0000256" key="5">
    <source>
        <dbReference type="ARBA" id="ARBA00023002"/>
    </source>
</evidence>
<evidence type="ECO:0000256" key="7">
    <source>
        <dbReference type="SAM" id="SignalP"/>
    </source>
</evidence>
<evidence type="ECO:0000256" key="1">
    <source>
        <dbReference type="ARBA" id="ARBA00004167"/>
    </source>
</evidence>
<evidence type="ECO:0000256" key="6">
    <source>
        <dbReference type="ARBA" id="ARBA00023136"/>
    </source>
</evidence>
<dbReference type="InterPro" id="IPR016169">
    <property type="entry name" value="FAD-bd_PCMH_sub2"/>
</dbReference>
<dbReference type="Pfam" id="PF01565">
    <property type="entry name" value="FAD_binding_4"/>
    <property type="match status" value="1"/>
</dbReference>
<dbReference type="PANTHER" id="PTHR10801:SF0">
    <property type="entry name" value="DELTA(24)-STEROL REDUCTASE"/>
    <property type="match status" value="1"/>
</dbReference>
<dbReference type="GO" id="GO:0071949">
    <property type="term" value="F:FAD binding"/>
    <property type="evidence" value="ECO:0007669"/>
    <property type="project" value="InterPro"/>
</dbReference>